<dbReference type="Gene3D" id="3.90.550.10">
    <property type="entry name" value="Spore Coat Polysaccharide Biosynthesis Protein SpsA, Chain A"/>
    <property type="match status" value="1"/>
</dbReference>
<evidence type="ECO:0000256" key="1">
    <source>
        <dbReference type="ARBA" id="ARBA00022679"/>
    </source>
</evidence>
<evidence type="ECO:0000313" key="4">
    <source>
        <dbReference type="EMBL" id="OHA21868.1"/>
    </source>
</evidence>
<dbReference type="CDD" id="cd04181">
    <property type="entry name" value="NTP_transferase"/>
    <property type="match status" value="1"/>
</dbReference>
<evidence type="ECO:0000256" key="2">
    <source>
        <dbReference type="ARBA" id="ARBA00022695"/>
    </source>
</evidence>
<comment type="caution">
    <text evidence="4">The sequence shown here is derived from an EMBL/GenBank/DDBJ whole genome shotgun (WGS) entry which is preliminary data.</text>
</comment>
<protein>
    <recommendedName>
        <fullName evidence="3">Nucleotidyl transferase domain-containing protein</fullName>
    </recommendedName>
</protein>
<keyword evidence="2" id="KW-0548">Nucleotidyltransferase</keyword>
<sequence length="231" mass="25530">MQAVILAAGLGTRMGPLTQTTVKPLLKVGKRPLLEYTFDALPDEIDEVIVVIGYLGEQIQAYLGENYCGRPINYVKQKKLEGTAKALWEAMPLLHGRFLVLMADDIYAKPDIEKCLKHERAMLVMRTMSAGPGGKVLFTDNAGLNRVEEGKSHPAGSLISTNVFVLTPEFFDYEPVKLTDREGEWGLPQTVARMAKDYPVSVIEASRWIKITTPDDLKLAVQALQTGNALI</sequence>
<evidence type="ECO:0000259" key="3">
    <source>
        <dbReference type="Pfam" id="PF00483"/>
    </source>
</evidence>
<dbReference type="SUPFAM" id="SSF53448">
    <property type="entry name" value="Nucleotide-diphospho-sugar transferases"/>
    <property type="match status" value="1"/>
</dbReference>
<dbReference type="Pfam" id="PF00483">
    <property type="entry name" value="NTP_transferase"/>
    <property type="match status" value="1"/>
</dbReference>
<dbReference type="PANTHER" id="PTHR43584:SF8">
    <property type="entry name" value="N-ACETYLMURAMATE ALPHA-1-PHOSPHATE URIDYLYLTRANSFERASE"/>
    <property type="match status" value="1"/>
</dbReference>
<organism evidence="4 5">
    <name type="scientific">Candidatus Taylorbacteria bacterium RIFCSPHIGHO2_02_49_25</name>
    <dbReference type="NCBI Taxonomy" id="1802305"/>
    <lineage>
        <taxon>Bacteria</taxon>
        <taxon>Candidatus Tayloriibacteriota</taxon>
    </lineage>
</organism>
<gene>
    <name evidence="4" type="ORF">A2W52_03490</name>
</gene>
<dbReference type="PANTHER" id="PTHR43584">
    <property type="entry name" value="NUCLEOTIDYL TRANSFERASE"/>
    <property type="match status" value="1"/>
</dbReference>
<dbReference type="EMBL" id="MHRJ01000038">
    <property type="protein sequence ID" value="OHA21868.1"/>
    <property type="molecule type" value="Genomic_DNA"/>
</dbReference>
<dbReference type="AlphaFoldDB" id="A0A1G2MDB6"/>
<dbReference type="InterPro" id="IPR005835">
    <property type="entry name" value="NTP_transferase_dom"/>
</dbReference>
<evidence type="ECO:0000313" key="5">
    <source>
        <dbReference type="Proteomes" id="UP000176493"/>
    </source>
</evidence>
<reference evidence="4 5" key="1">
    <citation type="journal article" date="2016" name="Nat. Commun.">
        <title>Thousands of microbial genomes shed light on interconnected biogeochemical processes in an aquifer system.</title>
        <authorList>
            <person name="Anantharaman K."/>
            <person name="Brown C.T."/>
            <person name="Hug L.A."/>
            <person name="Sharon I."/>
            <person name="Castelle C.J."/>
            <person name="Probst A.J."/>
            <person name="Thomas B.C."/>
            <person name="Singh A."/>
            <person name="Wilkins M.J."/>
            <person name="Karaoz U."/>
            <person name="Brodie E.L."/>
            <person name="Williams K.H."/>
            <person name="Hubbard S.S."/>
            <person name="Banfield J.F."/>
        </authorList>
    </citation>
    <scope>NUCLEOTIDE SEQUENCE [LARGE SCALE GENOMIC DNA]</scope>
</reference>
<dbReference type="Proteomes" id="UP000176493">
    <property type="component" value="Unassembled WGS sequence"/>
</dbReference>
<name>A0A1G2MDB6_9BACT</name>
<dbReference type="GO" id="GO:0016779">
    <property type="term" value="F:nucleotidyltransferase activity"/>
    <property type="evidence" value="ECO:0007669"/>
    <property type="project" value="UniProtKB-KW"/>
</dbReference>
<keyword evidence="1" id="KW-0808">Transferase</keyword>
<feature type="domain" description="Nucleotidyl transferase" evidence="3">
    <location>
        <begin position="3"/>
        <end position="198"/>
    </location>
</feature>
<dbReference type="InterPro" id="IPR029044">
    <property type="entry name" value="Nucleotide-diphossugar_trans"/>
</dbReference>
<dbReference type="InterPro" id="IPR050065">
    <property type="entry name" value="GlmU-like"/>
</dbReference>
<proteinExistence type="predicted"/>
<accession>A0A1G2MDB6</accession>